<dbReference type="PANTHER" id="PTHR10362">
    <property type="entry name" value="HISTIDINE AMMONIA-LYASE"/>
    <property type="match status" value="1"/>
</dbReference>
<dbReference type="CDD" id="cd00332">
    <property type="entry name" value="PAL-HAL"/>
    <property type="match status" value="1"/>
</dbReference>
<evidence type="ECO:0000313" key="3">
    <source>
        <dbReference type="Proteomes" id="UP000282076"/>
    </source>
</evidence>
<dbReference type="Gene3D" id="1.20.200.10">
    <property type="entry name" value="Fumarase/aspartase (Central domain)"/>
    <property type="match status" value="1"/>
</dbReference>
<sequence>MTTFVELNGRSLTISDIGRIAIDGAQVRVSVEAEEKVTRAHQVLLELAAEGQPIYGLNRGVGVNKDRTIEPDFLEKYNRNLIRSHSSGVEPFATHDEVRAIMAVRLNTLLTGGAGVRLELVRTYADFLNHRIHPRIPLRGSIGAADIGLLSHIGLAMIGEGEVDYGGQRMEAAKALALAGLPKLALGPKEGLAIVSANALSAGIGALALHECRKLLETADLVYALSLESIQGCRSPLDESLFRVRPFEGATESARTVRGYLEGSSPQEASGGEKIQDPLSFRSACHVHGAARDALAYAERLMTIQMNSPDDNPCLLVDERRIVPSSNFDVTAWTLAFEMLGLSLSHVSKLSCHRSIKLGNPAFTGLTRFLTPDPDRAIGLGTLQKTVVSLDAEVRHLSAPVGPDHYSISGDMEDHASHAPYVVRKTGEIIDRMYYIFGVEAMHAAQAIDLRANANLGRGTRAAYAQIRGTVAFLSEDRPLTEDIAAMNRLLRGKIWIPEEETERSADGK</sequence>
<protein>
    <submittedName>
        <fullName evidence="2">Aromatic amino acid lyase</fullName>
    </submittedName>
</protein>
<name>A0A494X6D2_9BACL</name>
<dbReference type="GO" id="GO:0016841">
    <property type="term" value="F:ammonia-lyase activity"/>
    <property type="evidence" value="ECO:0007669"/>
    <property type="project" value="UniProtKB-ARBA"/>
</dbReference>
<accession>A0A494X6D2</accession>
<dbReference type="Pfam" id="PF00221">
    <property type="entry name" value="Lyase_aromatic"/>
    <property type="match status" value="1"/>
</dbReference>
<dbReference type="SUPFAM" id="SSF48557">
    <property type="entry name" value="L-aspartase-like"/>
    <property type="match status" value="1"/>
</dbReference>
<organism evidence="2 3">
    <name type="scientific">Cohnella endophytica</name>
    <dbReference type="NCBI Taxonomy" id="2419778"/>
    <lineage>
        <taxon>Bacteria</taxon>
        <taxon>Bacillati</taxon>
        <taxon>Bacillota</taxon>
        <taxon>Bacilli</taxon>
        <taxon>Bacillales</taxon>
        <taxon>Paenibacillaceae</taxon>
        <taxon>Cohnella</taxon>
    </lineage>
</organism>
<dbReference type="OrthoDB" id="9806955at2"/>
<dbReference type="RefSeq" id="WP_120979825.1">
    <property type="nucleotide sequence ID" value="NZ_RBZM01000014.1"/>
</dbReference>
<evidence type="ECO:0000313" key="2">
    <source>
        <dbReference type="EMBL" id="RKP45872.1"/>
    </source>
</evidence>
<reference evidence="2 3" key="1">
    <citation type="submission" date="2018-10" db="EMBL/GenBank/DDBJ databases">
        <title>Cohnella sp. M2MS4P-1, whole genome shotgun sequence.</title>
        <authorList>
            <person name="Tuo L."/>
        </authorList>
    </citation>
    <scope>NUCLEOTIDE SEQUENCE [LARGE SCALE GENOMIC DNA]</scope>
    <source>
        <strain evidence="2 3">M2MS4P-1</strain>
    </source>
</reference>
<comment type="caution">
    <text evidence="2">The sequence shown here is derived from an EMBL/GenBank/DDBJ whole genome shotgun (WGS) entry which is preliminary data.</text>
</comment>
<evidence type="ECO:0000256" key="1">
    <source>
        <dbReference type="ARBA" id="ARBA00023239"/>
    </source>
</evidence>
<dbReference type="Gene3D" id="1.10.275.10">
    <property type="entry name" value="Fumarase/aspartase (N-terminal domain)"/>
    <property type="match status" value="1"/>
</dbReference>
<dbReference type="FunFam" id="1.10.275.10:FF:000005">
    <property type="entry name" value="Histidine ammonia-lyase"/>
    <property type="match status" value="1"/>
</dbReference>
<dbReference type="InterPro" id="IPR001106">
    <property type="entry name" value="Aromatic_Lyase"/>
</dbReference>
<dbReference type="InterPro" id="IPR024083">
    <property type="entry name" value="Fumarase/histidase_N"/>
</dbReference>
<gene>
    <name evidence="2" type="ORF">D7Z26_25320</name>
</gene>
<dbReference type="Proteomes" id="UP000282076">
    <property type="component" value="Unassembled WGS sequence"/>
</dbReference>
<proteinExistence type="predicted"/>
<dbReference type="AlphaFoldDB" id="A0A494X6D2"/>
<dbReference type="InterPro" id="IPR008948">
    <property type="entry name" value="L-Aspartase-like"/>
</dbReference>
<keyword evidence="1 2" id="KW-0456">Lyase</keyword>
<dbReference type="EMBL" id="RBZM01000014">
    <property type="protein sequence ID" value="RKP45872.1"/>
    <property type="molecule type" value="Genomic_DNA"/>
</dbReference>
<keyword evidence="3" id="KW-1185">Reference proteome</keyword>